<evidence type="ECO:0000313" key="3">
    <source>
        <dbReference type="Proteomes" id="UP000831880"/>
    </source>
</evidence>
<protein>
    <recommendedName>
        <fullName evidence="4">Lipoprotein</fullName>
    </recommendedName>
</protein>
<evidence type="ECO:0000256" key="1">
    <source>
        <dbReference type="SAM" id="SignalP"/>
    </source>
</evidence>
<keyword evidence="3" id="KW-1185">Reference proteome</keyword>
<feature type="signal peptide" evidence="1">
    <location>
        <begin position="1"/>
        <end position="20"/>
    </location>
</feature>
<accession>A0ABY4GZ55</accession>
<feature type="chain" id="PRO_5046918648" description="Lipoprotein" evidence="1">
    <location>
        <begin position="21"/>
        <end position="202"/>
    </location>
</feature>
<name>A0ABY4GZ55_9BACI</name>
<reference evidence="2 3" key="1">
    <citation type="submission" date="2022-04" db="EMBL/GenBank/DDBJ databases">
        <title>Halobacillus sp. isolated from saltern.</title>
        <authorList>
            <person name="Won M."/>
            <person name="Lee C.-M."/>
            <person name="Woen H.-Y."/>
            <person name="Kwon S.-W."/>
        </authorList>
    </citation>
    <scope>NUCLEOTIDE SEQUENCE [LARGE SCALE GENOMIC DNA]</scope>
    <source>
        <strain evidence="2 3">SSTM10-2</strain>
    </source>
</reference>
<gene>
    <name evidence="2" type="ORF">MUO14_00255</name>
</gene>
<keyword evidence="1" id="KW-0732">Signal</keyword>
<dbReference type="RefSeq" id="WP_244753076.1">
    <property type="nucleotide sequence ID" value="NZ_CP095074.1"/>
</dbReference>
<evidence type="ECO:0000313" key="2">
    <source>
        <dbReference type="EMBL" id="UOQ93476.1"/>
    </source>
</evidence>
<dbReference type="Proteomes" id="UP000831880">
    <property type="component" value="Chromosome"/>
</dbReference>
<organism evidence="2 3">
    <name type="scientific">Halobacillus shinanisalinarum</name>
    <dbReference type="NCBI Taxonomy" id="2932258"/>
    <lineage>
        <taxon>Bacteria</taxon>
        <taxon>Bacillati</taxon>
        <taxon>Bacillota</taxon>
        <taxon>Bacilli</taxon>
        <taxon>Bacillales</taxon>
        <taxon>Bacillaceae</taxon>
        <taxon>Halobacillus</taxon>
    </lineage>
</organism>
<sequence length="202" mass="22654">MKKLYIIVIVALLNGCSALNDYSSIGEITAQSNDHEAMVGDIPSEFTITERRGGILHGYELIGVPNKYGILNVPITTKEPTNFYIYFWGEAKNFIKDDMNIIATHKETKEKLTNHDIDIKEQGGNIKTPIPEQAGLIPLNTKEKVRFVSEEPIAFAKTVLSFSKIGKWEVNIFKENRLYTSISIEAVSKEASLEKLYKGKGN</sequence>
<dbReference type="Gene3D" id="2.60.40.3830">
    <property type="match status" value="1"/>
</dbReference>
<evidence type="ECO:0008006" key="4">
    <source>
        <dbReference type="Google" id="ProtNLM"/>
    </source>
</evidence>
<dbReference type="EMBL" id="CP095074">
    <property type="protein sequence ID" value="UOQ93476.1"/>
    <property type="molecule type" value="Genomic_DNA"/>
</dbReference>
<proteinExistence type="predicted"/>